<organism evidence="5 6">
    <name type="scientific">Nicrophorus vespilloides</name>
    <name type="common">Boreal carrion beetle</name>
    <dbReference type="NCBI Taxonomy" id="110193"/>
    <lineage>
        <taxon>Eukaryota</taxon>
        <taxon>Metazoa</taxon>
        <taxon>Ecdysozoa</taxon>
        <taxon>Arthropoda</taxon>
        <taxon>Hexapoda</taxon>
        <taxon>Insecta</taxon>
        <taxon>Pterygota</taxon>
        <taxon>Neoptera</taxon>
        <taxon>Endopterygota</taxon>
        <taxon>Coleoptera</taxon>
        <taxon>Polyphaga</taxon>
        <taxon>Staphyliniformia</taxon>
        <taxon>Silphidae</taxon>
        <taxon>Nicrophorinae</taxon>
        <taxon>Nicrophorus</taxon>
    </lineage>
</organism>
<dbReference type="GeneID" id="108566830"/>
<evidence type="ECO:0000256" key="4">
    <source>
        <dbReference type="SAM" id="SignalP"/>
    </source>
</evidence>
<reference evidence="6" key="1">
    <citation type="submission" date="2025-08" db="UniProtKB">
        <authorList>
            <consortium name="RefSeq"/>
        </authorList>
    </citation>
    <scope>IDENTIFICATION</scope>
    <source>
        <tissue evidence="6">Whole Larva</tissue>
    </source>
</reference>
<proteinExistence type="predicted"/>
<keyword evidence="3" id="KW-1133">Transmembrane helix</keyword>
<keyword evidence="4" id="KW-0732">Signal</keyword>
<feature type="transmembrane region" description="Helical" evidence="3">
    <location>
        <begin position="647"/>
        <end position="669"/>
    </location>
</feature>
<dbReference type="Proteomes" id="UP000695000">
    <property type="component" value="Unplaced"/>
</dbReference>
<keyword evidence="3" id="KW-0472">Membrane</keyword>
<evidence type="ECO:0000313" key="5">
    <source>
        <dbReference type="Proteomes" id="UP000695000"/>
    </source>
</evidence>
<feature type="signal peptide" evidence="4">
    <location>
        <begin position="1"/>
        <end position="23"/>
    </location>
</feature>
<feature type="region of interest" description="Disordered" evidence="2">
    <location>
        <begin position="717"/>
        <end position="737"/>
    </location>
</feature>
<evidence type="ECO:0000256" key="2">
    <source>
        <dbReference type="SAM" id="MobiDB-lite"/>
    </source>
</evidence>
<feature type="region of interest" description="Disordered" evidence="2">
    <location>
        <begin position="59"/>
        <end position="98"/>
    </location>
</feature>
<keyword evidence="1" id="KW-0175">Coiled coil</keyword>
<keyword evidence="3" id="KW-0812">Transmembrane</keyword>
<accession>A0ABM1N6E0</accession>
<feature type="coiled-coil region" evidence="1">
    <location>
        <begin position="240"/>
        <end position="272"/>
    </location>
</feature>
<evidence type="ECO:0000256" key="1">
    <source>
        <dbReference type="SAM" id="Coils"/>
    </source>
</evidence>
<keyword evidence="5" id="KW-1185">Reference proteome</keyword>
<feature type="compositionally biased region" description="Polar residues" evidence="2">
    <location>
        <begin position="718"/>
        <end position="729"/>
    </location>
</feature>
<sequence length="737" mass="84707">MFRFLFRVLLSTTLLTVYFGVSSEEILAKTDKAPTGLQFGRALRDDSGSDQWRAVEEHHVESSGWIGTDQDEKQPQKRRRLRKRKRRPQIITEASDIEVPRPRRRRPVRLDEMRDSWRELEEETPKRTYNRRRISPVYKQDDADGIVSASIKFANEEDKIRDPLLAMKDAEEKMRRKKVQNTTGSATADIKTLLKQNGGLSLSEILQQRNLSLSDLLKGKKQAISALSEPEPEVMASRNYESDNDSLEEAKKENLEVQRKRLSMLYNHKENKIYSDVTKYDVITESTTEKRIFVPSHPKYYTSINYRPEIGITERITESIPKFTTSRTPNINENIISRKYAKLPITSAKIHQTVKKPMDDHTKLPPKAFKINLNDLVGFSDVISKEDDKSDGPFKMSFDIEAFTAEQETTTLKTTTTKRTTTAPTTIKTTTTSTTTTTTVAPTTKNIIKTKLQPISAKDEVMEILSDESSKLNLTRILEMRNMTVQEFIEQRERGSSQIHLADIFHNNTKEPEPQHEHIVEVKMDSERQPKSSKIHEDLNLKPLPDVSISSEEIVTSEKIPGTSFPTYKIEMNRHTPVPKSIWKSIYPDPILKKEIQQFQEIENSIAEAVNEELGDGHEDEDVKDEQRKSHFDYDDYIQLPMGVKSAIFASLAIIGISLFVFVTILVIFRCSQKHKKRLCYAESSFSCSKIKSPILENDPKTTIRSFMSETLGKKKNVYSSHQQSMSDSWETEKPYQ</sequence>
<name>A0ABM1N6E0_NICVS</name>
<evidence type="ECO:0000313" key="6">
    <source>
        <dbReference type="RefSeq" id="XP_017782390.1"/>
    </source>
</evidence>
<gene>
    <name evidence="6" type="primary">LOC108566830</name>
</gene>
<feature type="compositionally biased region" description="Basic residues" evidence="2">
    <location>
        <begin position="76"/>
        <end position="88"/>
    </location>
</feature>
<feature type="chain" id="PRO_5045468383" evidence="4">
    <location>
        <begin position="24"/>
        <end position="737"/>
    </location>
</feature>
<dbReference type="RefSeq" id="XP_017782390.1">
    <property type="nucleotide sequence ID" value="XM_017926901.1"/>
</dbReference>
<evidence type="ECO:0000256" key="3">
    <source>
        <dbReference type="SAM" id="Phobius"/>
    </source>
</evidence>
<protein>
    <submittedName>
        <fullName evidence="6">Uncharacterized protein LOC108566830</fullName>
    </submittedName>
</protein>